<dbReference type="SUPFAM" id="SSF46689">
    <property type="entry name" value="Homeodomain-like"/>
    <property type="match status" value="1"/>
</dbReference>
<dbReference type="InterPro" id="IPR001005">
    <property type="entry name" value="SANT/Myb"/>
</dbReference>
<protein>
    <recommendedName>
        <fullName evidence="5">Myb-like DNA-binding domain containing protein</fullName>
    </recommendedName>
</protein>
<evidence type="ECO:0000313" key="3">
    <source>
        <dbReference type="EMBL" id="OMJ95313.1"/>
    </source>
</evidence>
<dbReference type="Pfam" id="PF00249">
    <property type="entry name" value="Myb_DNA-binding"/>
    <property type="match status" value="2"/>
</dbReference>
<dbReference type="Gene3D" id="1.10.10.60">
    <property type="entry name" value="Homeodomain-like"/>
    <property type="match status" value="2"/>
</dbReference>
<dbReference type="GO" id="GO:0000981">
    <property type="term" value="F:DNA-binding transcription factor activity, RNA polymerase II-specific"/>
    <property type="evidence" value="ECO:0007669"/>
    <property type="project" value="TreeGrafter"/>
</dbReference>
<dbReference type="OrthoDB" id="330397at2759"/>
<keyword evidence="4" id="KW-1185">Reference proteome</keyword>
<dbReference type="InterPro" id="IPR017930">
    <property type="entry name" value="Myb_dom"/>
</dbReference>
<evidence type="ECO:0008006" key="5">
    <source>
        <dbReference type="Google" id="ProtNLM"/>
    </source>
</evidence>
<feature type="domain" description="Myb-like" evidence="1">
    <location>
        <begin position="11"/>
        <end position="59"/>
    </location>
</feature>
<dbReference type="PROSITE" id="PS51294">
    <property type="entry name" value="HTH_MYB"/>
    <property type="match status" value="2"/>
</dbReference>
<comment type="caution">
    <text evidence="3">The sequence shown here is derived from an EMBL/GenBank/DDBJ whole genome shotgun (WGS) entry which is preliminary data.</text>
</comment>
<feature type="domain" description="Myb-like" evidence="1">
    <location>
        <begin position="63"/>
        <end position="109"/>
    </location>
</feature>
<dbReference type="CDD" id="cd00167">
    <property type="entry name" value="SANT"/>
    <property type="match status" value="2"/>
</dbReference>
<dbReference type="InterPro" id="IPR050560">
    <property type="entry name" value="MYB_TF"/>
</dbReference>
<dbReference type="EMBL" id="MPUH01000014">
    <property type="protein sequence ID" value="OMJ95313.1"/>
    <property type="molecule type" value="Genomic_DNA"/>
</dbReference>
<organism evidence="3 4">
    <name type="scientific">Stentor coeruleus</name>
    <dbReference type="NCBI Taxonomy" id="5963"/>
    <lineage>
        <taxon>Eukaryota</taxon>
        <taxon>Sar</taxon>
        <taxon>Alveolata</taxon>
        <taxon>Ciliophora</taxon>
        <taxon>Postciliodesmatophora</taxon>
        <taxon>Heterotrichea</taxon>
        <taxon>Heterotrichida</taxon>
        <taxon>Stentoridae</taxon>
        <taxon>Stentor</taxon>
    </lineage>
</organism>
<feature type="domain" description="HTH myb-type" evidence="2">
    <location>
        <begin position="76"/>
        <end position="113"/>
    </location>
</feature>
<name>A0A1R2D245_9CILI</name>
<feature type="domain" description="HTH myb-type" evidence="2">
    <location>
        <begin position="3"/>
        <end position="63"/>
    </location>
</feature>
<proteinExistence type="predicted"/>
<dbReference type="InterPro" id="IPR009057">
    <property type="entry name" value="Homeodomain-like_sf"/>
</dbReference>
<evidence type="ECO:0000313" key="4">
    <source>
        <dbReference type="Proteomes" id="UP000187209"/>
    </source>
</evidence>
<evidence type="ECO:0000259" key="1">
    <source>
        <dbReference type="PROSITE" id="PS50090"/>
    </source>
</evidence>
<dbReference type="GO" id="GO:0005634">
    <property type="term" value="C:nucleus"/>
    <property type="evidence" value="ECO:0007669"/>
    <property type="project" value="TreeGrafter"/>
</dbReference>
<sequence>MVRNMCKPKLWTQQEDQALKVLVQQFGEKKWKIISQNFNSTLNLSRTSKQCRDRWANYLNGYKTNSFTSQEISNMLHYFDVYGSRWAKISRHLKGRTENQIKNFFYSTIRRNVRKFNKFKLENEKIRFSSVKLLENLEIRHILLAEKTISRNEMAMKTLSKEAKEFRDKFSCLKYTVESLKINADEGFDDSFLYDDHSLSYLDDKNLLQSESLIEDHGYENISLPDYTPILEFEFY</sequence>
<gene>
    <name evidence="3" type="ORF">SteCoe_1372</name>
</gene>
<dbReference type="PROSITE" id="PS50090">
    <property type="entry name" value="MYB_LIKE"/>
    <property type="match status" value="2"/>
</dbReference>
<dbReference type="GO" id="GO:0000978">
    <property type="term" value="F:RNA polymerase II cis-regulatory region sequence-specific DNA binding"/>
    <property type="evidence" value="ECO:0007669"/>
    <property type="project" value="TreeGrafter"/>
</dbReference>
<dbReference type="PANTHER" id="PTHR45614">
    <property type="entry name" value="MYB PROTEIN-RELATED"/>
    <property type="match status" value="1"/>
</dbReference>
<dbReference type="AlphaFoldDB" id="A0A1R2D245"/>
<accession>A0A1R2D245</accession>
<dbReference type="Proteomes" id="UP000187209">
    <property type="component" value="Unassembled WGS sequence"/>
</dbReference>
<evidence type="ECO:0000259" key="2">
    <source>
        <dbReference type="PROSITE" id="PS51294"/>
    </source>
</evidence>
<reference evidence="3 4" key="1">
    <citation type="submission" date="2016-11" db="EMBL/GenBank/DDBJ databases">
        <title>The macronuclear genome of Stentor coeruleus: a giant cell with tiny introns.</title>
        <authorList>
            <person name="Slabodnick M."/>
            <person name="Ruby J.G."/>
            <person name="Reiff S.B."/>
            <person name="Swart E.C."/>
            <person name="Gosai S."/>
            <person name="Prabakaran S."/>
            <person name="Witkowska E."/>
            <person name="Larue G.E."/>
            <person name="Fisher S."/>
            <person name="Freeman R.M."/>
            <person name="Gunawardena J."/>
            <person name="Chu W."/>
            <person name="Stover N.A."/>
            <person name="Gregory B.D."/>
            <person name="Nowacki M."/>
            <person name="Derisi J."/>
            <person name="Roy S.W."/>
            <person name="Marshall W.F."/>
            <person name="Sood P."/>
        </authorList>
    </citation>
    <scope>NUCLEOTIDE SEQUENCE [LARGE SCALE GENOMIC DNA]</scope>
    <source>
        <strain evidence="3">WM001</strain>
    </source>
</reference>
<dbReference type="SMART" id="SM00717">
    <property type="entry name" value="SANT"/>
    <property type="match status" value="2"/>
</dbReference>